<evidence type="ECO:0000256" key="2">
    <source>
        <dbReference type="SAM" id="Phobius"/>
    </source>
</evidence>
<keyword evidence="2" id="KW-1133">Transmembrane helix</keyword>
<accession>A0ABX5XM59</accession>
<reference evidence="3 4" key="1">
    <citation type="submission" date="2019-02" db="EMBL/GenBank/DDBJ databases">
        <title>Deep-cultivation of Planctomycetes and their phenomic and genomic characterization uncovers novel biology.</title>
        <authorList>
            <person name="Wiegand S."/>
            <person name="Jogler M."/>
            <person name="Boedeker C."/>
            <person name="Pinto D."/>
            <person name="Vollmers J."/>
            <person name="Rivas-Marin E."/>
            <person name="Kohn T."/>
            <person name="Peeters S.H."/>
            <person name="Heuer A."/>
            <person name="Rast P."/>
            <person name="Oberbeckmann S."/>
            <person name="Bunk B."/>
            <person name="Jeske O."/>
            <person name="Meyerdierks A."/>
            <person name="Storesund J.E."/>
            <person name="Kallscheuer N."/>
            <person name="Luecker S."/>
            <person name="Lage O.M."/>
            <person name="Pohl T."/>
            <person name="Merkel B.J."/>
            <person name="Hornburger P."/>
            <person name="Mueller R.-W."/>
            <person name="Bruemmer F."/>
            <person name="Labrenz M."/>
            <person name="Spormann A.M."/>
            <person name="Op den Camp H."/>
            <person name="Overmann J."/>
            <person name="Amann R."/>
            <person name="Jetten M.S.M."/>
            <person name="Mascher T."/>
            <person name="Medema M.H."/>
            <person name="Devos D.P."/>
            <person name="Kaster A.-K."/>
            <person name="Ovreas L."/>
            <person name="Rohde M."/>
            <person name="Galperin M.Y."/>
            <person name="Jogler C."/>
        </authorList>
    </citation>
    <scope>NUCLEOTIDE SEQUENCE [LARGE SCALE GENOMIC DNA]</scope>
    <source>
        <strain evidence="3 4">TBK1r</strain>
    </source>
</reference>
<dbReference type="Gene3D" id="2.40.50.100">
    <property type="match status" value="1"/>
</dbReference>
<proteinExistence type="predicted"/>
<gene>
    <name evidence="3" type="ORF">TBK1r_17040</name>
</gene>
<dbReference type="Gene3D" id="2.40.30.170">
    <property type="match status" value="1"/>
</dbReference>
<dbReference type="InterPro" id="IPR051909">
    <property type="entry name" value="MFP_Cation_Efflux"/>
</dbReference>
<evidence type="ECO:0000313" key="4">
    <source>
        <dbReference type="Proteomes" id="UP000318081"/>
    </source>
</evidence>
<name>A0ABX5XM59_9BACT</name>
<organism evidence="3 4">
    <name type="scientific">Stieleria magnilauensis</name>
    <dbReference type="NCBI Taxonomy" id="2527963"/>
    <lineage>
        <taxon>Bacteria</taxon>
        <taxon>Pseudomonadati</taxon>
        <taxon>Planctomycetota</taxon>
        <taxon>Planctomycetia</taxon>
        <taxon>Pirellulales</taxon>
        <taxon>Pirellulaceae</taxon>
        <taxon>Stieleria</taxon>
    </lineage>
</organism>
<dbReference type="PANTHER" id="PTHR30097:SF4">
    <property type="entry name" value="SLR6042 PROTEIN"/>
    <property type="match status" value="1"/>
</dbReference>
<dbReference type="Gene3D" id="1.10.287.470">
    <property type="entry name" value="Helix hairpin bin"/>
    <property type="match status" value="1"/>
</dbReference>
<evidence type="ECO:0000256" key="1">
    <source>
        <dbReference type="ARBA" id="ARBA00022448"/>
    </source>
</evidence>
<dbReference type="SUPFAM" id="SSF111369">
    <property type="entry name" value="HlyD-like secretion proteins"/>
    <property type="match status" value="1"/>
</dbReference>
<evidence type="ECO:0000313" key="3">
    <source>
        <dbReference type="EMBL" id="QDV82772.1"/>
    </source>
</evidence>
<keyword evidence="4" id="KW-1185">Reference proteome</keyword>
<protein>
    <submittedName>
        <fullName evidence="3">HlyD family secretion protein</fullName>
    </submittedName>
</protein>
<keyword evidence="2" id="KW-0472">Membrane</keyword>
<sequence>MSNDPWDACAVVIATLETRLKSALDRGLFLRTAGELMEQLPAVAAVEIGCLGDSMDPPLCAVGARPSRAADLGWDAAVTDASALSIQLWLRPDSASDTTTRRAVEEALPAIGGLLVGAIARIRLDETENELDSVSQLSTRLFDDGPWSVRLHRIAIELGSSMQVDRLSLLLRCGARFELVGSSVQARFDPRADQVHQTQAIATTIDRQLDQQFVAAPRATVTFRGEDDDAVATFFQTGHAVELLVTRFAAGKMLAIGEVFDADQRCAADLTAAQRQLFDAAIRDVLRSRPRGYLRRGRDWLGQRSIRWRIAAAAALLAFLCLYPMTIRVAADGRIVPRTQHTVYAPVTGQIRRMACQSGMRVSAGQVLCEFSSHELDLQITRLRGESVAVQEQLQIAATRRGDDSSKDVTSDRRVLEARLEGLDSQITLLQQRQADMVVHSPIDGTVTLVTPDDVGQLQTPRPVRVGDSVIRVIDQQDGYRVELDVPDQEFGYVLAAAERQDDAPVECHFRIRSEPQRQRQGTLRGLDQAASLDRFGRLVVTASIDPNDQDATFAADAGVVGWIDCDRAAAGFVLCRKVIEQLRLWGWL</sequence>
<keyword evidence="1" id="KW-0813">Transport</keyword>
<keyword evidence="2" id="KW-0812">Transmembrane</keyword>
<feature type="transmembrane region" description="Helical" evidence="2">
    <location>
        <begin position="306"/>
        <end position="325"/>
    </location>
</feature>
<dbReference type="EMBL" id="CP036432">
    <property type="protein sequence ID" value="QDV82772.1"/>
    <property type="molecule type" value="Genomic_DNA"/>
</dbReference>
<dbReference type="PANTHER" id="PTHR30097">
    <property type="entry name" value="CATION EFFLUX SYSTEM PROTEIN CUSB"/>
    <property type="match status" value="1"/>
</dbReference>
<dbReference type="Proteomes" id="UP000318081">
    <property type="component" value="Chromosome"/>
</dbReference>
<dbReference type="RefSeq" id="WP_419581121.1">
    <property type="nucleotide sequence ID" value="NZ_CP036432.1"/>
</dbReference>